<dbReference type="EMBL" id="KE345359">
    <property type="protein sequence ID" value="EXC02515.1"/>
    <property type="molecule type" value="Genomic_DNA"/>
</dbReference>
<evidence type="ECO:0000256" key="1">
    <source>
        <dbReference type="SAM" id="MobiDB-lite"/>
    </source>
</evidence>
<feature type="region of interest" description="Disordered" evidence="1">
    <location>
        <begin position="31"/>
        <end position="52"/>
    </location>
</feature>
<proteinExistence type="predicted"/>
<dbReference type="AlphaFoldDB" id="W9RQ62"/>
<gene>
    <name evidence="2" type="ORF">L484_004296</name>
</gene>
<organism evidence="2 3">
    <name type="scientific">Morus notabilis</name>
    <dbReference type="NCBI Taxonomy" id="981085"/>
    <lineage>
        <taxon>Eukaryota</taxon>
        <taxon>Viridiplantae</taxon>
        <taxon>Streptophyta</taxon>
        <taxon>Embryophyta</taxon>
        <taxon>Tracheophyta</taxon>
        <taxon>Spermatophyta</taxon>
        <taxon>Magnoliopsida</taxon>
        <taxon>eudicotyledons</taxon>
        <taxon>Gunneridae</taxon>
        <taxon>Pentapetalae</taxon>
        <taxon>rosids</taxon>
        <taxon>fabids</taxon>
        <taxon>Rosales</taxon>
        <taxon>Moraceae</taxon>
        <taxon>Moreae</taxon>
        <taxon>Morus</taxon>
    </lineage>
</organism>
<sequence>MTIEPNPTPCSFFGKGTQAQAIWIHQSSTTLRRESRKAHNHPLQPHQEPIRSRLDHTKYLKSFMKIFVIHDPPLPRTTTLPHPNSIRRPAHGTPPRAPTRTVRVGHN</sequence>
<evidence type="ECO:0000313" key="2">
    <source>
        <dbReference type="EMBL" id="EXC02515.1"/>
    </source>
</evidence>
<feature type="region of interest" description="Disordered" evidence="1">
    <location>
        <begin position="72"/>
        <end position="107"/>
    </location>
</feature>
<keyword evidence="3" id="KW-1185">Reference proteome</keyword>
<reference evidence="3" key="1">
    <citation type="submission" date="2013-01" db="EMBL/GenBank/DDBJ databases">
        <title>Draft Genome Sequence of a Mulberry Tree, Morus notabilis C.K. Schneid.</title>
        <authorList>
            <person name="He N."/>
            <person name="Zhao S."/>
        </authorList>
    </citation>
    <scope>NUCLEOTIDE SEQUENCE</scope>
</reference>
<protein>
    <submittedName>
        <fullName evidence="2">Uncharacterized protein</fullName>
    </submittedName>
</protein>
<name>W9RQ62_9ROSA</name>
<evidence type="ECO:0000313" key="3">
    <source>
        <dbReference type="Proteomes" id="UP000030645"/>
    </source>
</evidence>
<accession>W9RQ62</accession>
<dbReference type="Proteomes" id="UP000030645">
    <property type="component" value="Unassembled WGS sequence"/>
</dbReference>